<protein>
    <submittedName>
        <fullName evidence="1">Uncharacterized protein</fullName>
    </submittedName>
</protein>
<name>U4TSZ3_9LACO</name>
<accession>U4TSZ3</accession>
<dbReference type="Proteomes" id="UP000030647">
    <property type="component" value="Unassembled WGS sequence"/>
</dbReference>
<evidence type="ECO:0000313" key="2">
    <source>
        <dbReference type="Proteomes" id="UP000030647"/>
    </source>
</evidence>
<organism evidence="1 2">
    <name type="scientific">Schleiferilactobacillus shenzhenensis LY-73</name>
    <dbReference type="NCBI Taxonomy" id="1231336"/>
    <lineage>
        <taxon>Bacteria</taxon>
        <taxon>Bacillati</taxon>
        <taxon>Bacillota</taxon>
        <taxon>Bacilli</taxon>
        <taxon>Lactobacillales</taxon>
        <taxon>Lactobacillaceae</taxon>
        <taxon>Schleiferilactobacillus</taxon>
    </lineage>
</organism>
<keyword evidence="2" id="KW-1185">Reference proteome</keyword>
<reference evidence="2" key="1">
    <citation type="journal article" date="2013" name="Genome Announc.">
        <title>Whole-Genome Sequencing of Lactobacillus shenzhenensis Strain LY-73T.</title>
        <authorList>
            <person name="Lin Z."/>
            <person name="Liu Z."/>
            <person name="Yang R."/>
            <person name="Zou Y."/>
            <person name="Wan D."/>
            <person name="Chen J."/>
            <person name="Guo M."/>
            <person name="Zhao J."/>
            <person name="Fang C."/>
            <person name="Yang R."/>
            <person name="Liu F."/>
        </authorList>
    </citation>
    <scope>NUCLEOTIDE SEQUENCE [LARGE SCALE GENOMIC DNA]</scope>
    <source>
        <strain evidence="2">LY-73</strain>
    </source>
</reference>
<dbReference type="HOGENOM" id="CLU_3272080_0_0_9"/>
<proteinExistence type="predicted"/>
<dbReference type="AlphaFoldDB" id="U4TSZ3"/>
<gene>
    <name evidence="1" type="ORF">L248_3165</name>
</gene>
<sequence length="41" mass="4813">MENVLLEYYNGNMLDEQTYSWVSQNFTKALAILLEVTRDEA</sequence>
<dbReference type="EMBL" id="KI271590">
    <property type="protein sequence ID" value="ERL65003.1"/>
    <property type="molecule type" value="Genomic_DNA"/>
</dbReference>
<evidence type="ECO:0000313" key="1">
    <source>
        <dbReference type="EMBL" id="ERL65003.1"/>
    </source>
</evidence>